<evidence type="ECO:0000313" key="5">
    <source>
        <dbReference type="Proteomes" id="UP000598633"/>
    </source>
</evidence>
<dbReference type="AlphaFoldDB" id="A0A8J6YA21"/>
<dbReference type="Pfam" id="PF00672">
    <property type="entry name" value="HAMP"/>
    <property type="match status" value="1"/>
</dbReference>
<dbReference type="Proteomes" id="UP000598633">
    <property type="component" value="Unassembled WGS sequence"/>
</dbReference>
<gene>
    <name evidence="4" type="ORF">IFJ97_01230</name>
</gene>
<dbReference type="SMART" id="SM00304">
    <property type="entry name" value="HAMP"/>
    <property type="match status" value="1"/>
</dbReference>
<sequence length="609" mass="66035">MTYRIGVRLFITYLLIGVLPLFFATAFGAFGLYIAMGQYTSVRVGSEFDRFGWSLLDDCESVIEIASDTGPEGAFPALEDFASDPPHPLSRVIWWAHIGDRTQVVGGDLEGLDFGWLTEGPSWKLARLGETTYSVTAYRSPSGDRVAALIPFDDVTATDLSSQWWFDVAFLGHDEGYVHIAESDQEEPEDITAEATSDGTINFTIDGGQISSDKIWPKWTEGDNGLFSKPWVVWFRAITDVIDLESGEALEDPNRLALLRTSPRNVWLDFTLSRYELATELWGAVTAIGLFFLVCYGIAMAASATMILSITRSTSRLTAGARAVERGDLDYRVPVKRHDQLGDLARSFNHMTHSVQSMLADVAEKERLARELDLAREIQESLLPASHLEVGQISVRATFEPAAEVGGDYFDVFPISEDRLVVAIGDVAGHGLSTGLLMASLKSSVAALVHEGYGGTDLITKVNRLLMEHGQARTMATLAVVEIDVLEGRLVLASAGHCPGLLILPGGMPDELMVSSVPMGSRLCNPAAIERPFPAGSRLILYSDGLVEAVSREGEPFGYQRLEEVVEAATDLSGSGLTTTILDALAQHSNGVPAADDLTVLVVERNASS</sequence>
<dbReference type="InterPro" id="IPR003660">
    <property type="entry name" value="HAMP_dom"/>
</dbReference>
<dbReference type="Gene3D" id="6.10.340.10">
    <property type="match status" value="1"/>
</dbReference>
<evidence type="ECO:0000259" key="3">
    <source>
        <dbReference type="PROSITE" id="PS50885"/>
    </source>
</evidence>
<evidence type="ECO:0000256" key="1">
    <source>
        <dbReference type="ARBA" id="ARBA00022801"/>
    </source>
</evidence>
<feature type="transmembrane region" description="Helical" evidence="2">
    <location>
        <begin position="12"/>
        <end position="36"/>
    </location>
</feature>
<feature type="transmembrane region" description="Helical" evidence="2">
    <location>
        <begin position="281"/>
        <end position="308"/>
    </location>
</feature>
<evidence type="ECO:0000256" key="2">
    <source>
        <dbReference type="SAM" id="Phobius"/>
    </source>
</evidence>
<dbReference type="GO" id="GO:0016791">
    <property type="term" value="F:phosphatase activity"/>
    <property type="evidence" value="ECO:0007669"/>
    <property type="project" value="TreeGrafter"/>
</dbReference>
<dbReference type="InterPro" id="IPR052016">
    <property type="entry name" value="Bact_Sigma-Reg"/>
</dbReference>
<dbReference type="GO" id="GO:0007165">
    <property type="term" value="P:signal transduction"/>
    <property type="evidence" value="ECO:0007669"/>
    <property type="project" value="InterPro"/>
</dbReference>
<name>A0A8J6YA21_9BACT</name>
<accession>A0A8J6YA21</accession>
<dbReference type="SUPFAM" id="SSF158472">
    <property type="entry name" value="HAMP domain-like"/>
    <property type="match status" value="1"/>
</dbReference>
<dbReference type="PANTHER" id="PTHR43156:SF2">
    <property type="entry name" value="STAGE II SPORULATION PROTEIN E"/>
    <property type="match status" value="1"/>
</dbReference>
<dbReference type="InterPro" id="IPR036457">
    <property type="entry name" value="PPM-type-like_dom_sf"/>
</dbReference>
<comment type="caution">
    <text evidence="4">The sequence shown here is derived from an EMBL/GenBank/DDBJ whole genome shotgun (WGS) entry which is preliminary data.</text>
</comment>
<keyword evidence="1" id="KW-0378">Hydrolase</keyword>
<reference evidence="4 5" key="1">
    <citation type="submission" date="2020-08" db="EMBL/GenBank/DDBJ databases">
        <title>Acidobacteriota in marine sediments use diverse sulfur dissimilation pathways.</title>
        <authorList>
            <person name="Wasmund K."/>
        </authorList>
    </citation>
    <scope>NUCLEOTIDE SEQUENCE [LARGE SCALE GENOMIC DNA]</scope>
    <source>
        <strain evidence="4">MAG AM3-A</strain>
    </source>
</reference>
<protein>
    <submittedName>
        <fullName evidence="4">SpoIIE family protein phosphatase</fullName>
    </submittedName>
</protein>
<keyword evidence="2" id="KW-0472">Membrane</keyword>
<dbReference type="Pfam" id="PF07228">
    <property type="entry name" value="SpoIIE"/>
    <property type="match status" value="1"/>
</dbReference>
<organism evidence="4 5">
    <name type="scientific">Candidatus Sulfomarinibacter kjeldsenii</name>
    <dbReference type="NCBI Taxonomy" id="2885994"/>
    <lineage>
        <taxon>Bacteria</taxon>
        <taxon>Pseudomonadati</taxon>
        <taxon>Acidobacteriota</taxon>
        <taxon>Thermoanaerobaculia</taxon>
        <taxon>Thermoanaerobaculales</taxon>
        <taxon>Candidatus Sulfomarinibacteraceae</taxon>
        <taxon>Candidatus Sulfomarinibacter</taxon>
    </lineage>
</organism>
<proteinExistence type="predicted"/>
<dbReference type="CDD" id="cd06225">
    <property type="entry name" value="HAMP"/>
    <property type="match status" value="1"/>
</dbReference>
<dbReference type="SUPFAM" id="SSF81606">
    <property type="entry name" value="PP2C-like"/>
    <property type="match status" value="1"/>
</dbReference>
<dbReference type="PANTHER" id="PTHR43156">
    <property type="entry name" value="STAGE II SPORULATION PROTEIN E-RELATED"/>
    <property type="match status" value="1"/>
</dbReference>
<dbReference type="EMBL" id="JACXWA010000015">
    <property type="protein sequence ID" value="MBD3869965.1"/>
    <property type="molecule type" value="Genomic_DNA"/>
</dbReference>
<dbReference type="InterPro" id="IPR001932">
    <property type="entry name" value="PPM-type_phosphatase-like_dom"/>
</dbReference>
<dbReference type="GO" id="GO:0016020">
    <property type="term" value="C:membrane"/>
    <property type="evidence" value="ECO:0007669"/>
    <property type="project" value="InterPro"/>
</dbReference>
<dbReference type="Gene3D" id="3.60.40.10">
    <property type="entry name" value="PPM-type phosphatase domain"/>
    <property type="match status" value="1"/>
</dbReference>
<feature type="domain" description="HAMP" evidence="3">
    <location>
        <begin position="308"/>
        <end position="360"/>
    </location>
</feature>
<keyword evidence="2" id="KW-1133">Transmembrane helix</keyword>
<evidence type="ECO:0000313" key="4">
    <source>
        <dbReference type="EMBL" id="MBD3869965.1"/>
    </source>
</evidence>
<dbReference type="PROSITE" id="PS50885">
    <property type="entry name" value="HAMP"/>
    <property type="match status" value="1"/>
</dbReference>
<keyword evidence="2" id="KW-0812">Transmembrane</keyword>
<dbReference type="SMART" id="SM00331">
    <property type="entry name" value="PP2C_SIG"/>
    <property type="match status" value="1"/>
</dbReference>